<reference evidence="1 2" key="1">
    <citation type="submission" date="2024-06" db="EMBL/GenBank/DDBJ databases">
        <title>The Natural Products Discovery Center: Release of the First 8490 Sequenced Strains for Exploring Actinobacteria Biosynthetic Diversity.</title>
        <authorList>
            <person name="Kalkreuter E."/>
            <person name="Kautsar S.A."/>
            <person name="Yang D."/>
            <person name="Bader C.D."/>
            <person name="Teijaro C.N."/>
            <person name="Fluegel L."/>
            <person name="Davis C.M."/>
            <person name="Simpson J.R."/>
            <person name="Lauterbach L."/>
            <person name="Steele A.D."/>
            <person name="Gui C."/>
            <person name="Meng S."/>
            <person name="Li G."/>
            <person name="Viehrig K."/>
            <person name="Ye F."/>
            <person name="Su P."/>
            <person name="Kiefer A.F."/>
            <person name="Nichols A."/>
            <person name="Cepeda A.J."/>
            <person name="Yan W."/>
            <person name="Fan B."/>
            <person name="Jiang Y."/>
            <person name="Adhikari A."/>
            <person name="Zheng C.-J."/>
            <person name="Schuster L."/>
            <person name="Cowan T.M."/>
            <person name="Smanski M.J."/>
            <person name="Chevrette M.G."/>
            <person name="De Carvalho L.P.S."/>
            <person name="Shen B."/>
        </authorList>
    </citation>
    <scope>NUCLEOTIDE SEQUENCE [LARGE SCALE GENOMIC DNA]</scope>
    <source>
        <strain evidence="1 2">NPDC000634</strain>
    </source>
</reference>
<sequence length="84" mass="8814">MSSFVTVHRQAQTCPCAGGSQHCVLVDHLDPLAALFGAECPLMGVQPEAVCTAADNLAKAVKETTSFPSVSAATRRTAERLNLD</sequence>
<dbReference type="RefSeq" id="WP_167414101.1">
    <property type="nucleotide sequence ID" value="NZ_MUBM01000250.1"/>
</dbReference>
<gene>
    <name evidence="1" type="ORF">ABT317_00880</name>
</gene>
<comment type="caution">
    <text evidence="1">The sequence shown here is derived from an EMBL/GenBank/DDBJ whole genome shotgun (WGS) entry which is preliminary data.</text>
</comment>
<dbReference type="EMBL" id="JBEPCU010000005">
    <property type="protein sequence ID" value="MER6975648.1"/>
    <property type="molecule type" value="Genomic_DNA"/>
</dbReference>
<keyword evidence="2" id="KW-1185">Reference proteome</keyword>
<proteinExistence type="predicted"/>
<evidence type="ECO:0000313" key="1">
    <source>
        <dbReference type="EMBL" id="MER6975648.1"/>
    </source>
</evidence>
<protein>
    <submittedName>
        <fullName evidence="1">Uncharacterized protein</fullName>
    </submittedName>
</protein>
<name>A0ABV1VVY1_9ACTN</name>
<accession>A0ABV1VVY1</accession>
<organism evidence="1 2">
    <name type="scientific">Streptomyces carpinensis</name>
    <dbReference type="NCBI Taxonomy" id="66369"/>
    <lineage>
        <taxon>Bacteria</taxon>
        <taxon>Bacillati</taxon>
        <taxon>Actinomycetota</taxon>
        <taxon>Actinomycetes</taxon>
        <taxon>Kitasatosporales</taxon>
        <taxon>Streptomycetaceae</taxon>
        <taxon>Streptomyces</taxon>
    </lineage>
</organism>
<evidence type="ECO:0000313" key="2">
    <source>
        <dbReference type="Proteomes" id="UP001458415"/>
    </source>
</evidence>
<dbReference type="Proteomes" id="UP001458415">
    <property type="component" value="Unassembled WGS sequence"/>
</dbReference>